<name>A0A8K0V855_9RHOB</name>
<protein>
    <submittedName>
        <fullName evidence="3">Pilus assembly protein</fullName>
    </submittedName>
</protein>
<comment type="caution">
    <text evidence="3">The sequence shown here is derived from an EMBL/GenBank/DDBJ whole genome shotgun (WGS) entry which is preliminary data.</text>
</comment>
<feature type="domain" description="TadE-like" evidence="2">
    <location>
        <begin position="18"/>
        <end position="51"/>
    </location>
</feature>
<dbReference type="AlphaFoldDB" id="A0A8K0V855"/>
<sequence length="178" mass="20081">MRRLAAMLRRRIWRDRRGVASLEFVLVLPVLLLIFMSAFEAGLLMTRFIMLERSLDMTMRELRLGQFTNPDADLIKSEVCRGSVILKDCMTNIHVEMQPVSTVTWAFPNTRTGCVNREEEINPPNNFNPGQPHQIMLVRVCVAQDAMFPTTGIGLRLPKDSGGAYGLVASSAFVNEPR</sequence>
<dbReference type="InterPro" id="IPR012495">
    <property type="entry name" value="TadE-like_dom"/>
</dbReference>
<feature type="transmembrane region" description="Helical" evidence="1">
    <location>
        <begin position="21"/>
        <end position="45"/>
    </location>
</feature>
<accession>A0A8K0V855</accession>
<organism evidence="3 4">
    <name type="scientific">Szabonella alba</name>
    <dbReference type="NCBI Taxonomy" id="2804194"/>
    <lineage>
        <taxon>Bacteria</taxon>
        <taxon>Pseudomonadati</taxon>
        <taxon>Pseudomonadota</taxon>
        <taxon>Alphaproteobacteria</taxon>
        <taxon>Rhodobacterales</taxon>
        <taxon>Paracoccaceae</taxon>
        <taxon>Szabonella</taxon>
    </lineage>
</organism>
<keyword evidence="4" id="KW-1185">Reference proteome</keyword>
<reference evidence="3" key="1">
    <citation type="submission" date="2021-01" db="EMBL/GenBank/DDBJ databases">
        <title>Tabrizicola alba sp. nov. a motile alkaliphilic bacterium isolated from a soda lake.</title>
        <authorList>
            <person name="Szuroczki S."/>
            <person name="Abbaszade G."/>
            <person name="Schumann P."/>
            <person name="Toth E."/>
        </authorList>
    </citation>
    <scope>NUCLEOTIDE SEQUENCE</scope>
    <source>
        <strain evidence="3">DMG-N-6</strain>
    </source>
</reference>
<dbReference type="EMBL" id="JAESVN010000001">
    <property type="protein sequence ID" value="MBL4916026.1"/>
    <property type="molecule type" value="Genomic_DNA"/>
</dbReference>
<proteinExistence type="predicted"/>
<keyword evidence="1" id="KW-1133">Transmembrane helix</keyword>
<evidence type="ECO:0000259" key="2">
    <source>
        <dbReference type="Pfam" id="PF07811"/>
    </source>
</evidence>
<evidence type="ECO:0000313" key="4">
    <source>
        <dbReference type="Proteomes" id="UP000648908"/>
    </source>
</evidence>
<keyword evidence="1" id="KW-0812">Transmembrane</keyword>
<dbReference type="Proteomes" id="UP000648908">
    <property type="component" value="Unassembled WGS sequence"/>
</dbReference>
<evidence type="ECO:0000313" key="3">
    <source>
        <dbReference type="EMBL" id="MBL4916026.1"/>
    </source>
</evidence>
<gene>
    <name evidence="3" type="ORF">JL811_02225</name>
</gene>
<keyword evidence="1" id="KW-0472">Membrane</keyword>
<dbReference type="Pfam" id="PF07811">
    <property type="entry name" value="TadE"/>
    <property type="match status" value="1"/>
</dbReference>
<evidence type="ECO:0000256" key="1">
    <source>
        <dbReference type="SAM" id="Phobius"/>
    </source>
</evidence>